<organism evidence="2 3">
    <name type="scientific">Crocosphaera watsonii WH 8501</name>
    <dbReference type="NCBI Taxonomy" id="165597"/>
    <lineage>
        <taxon>Bacteria</taxon>
        <taxon>Bacillati</taxon>
        <taxon>Cyanobacteriota</taxon>
        <taxon>Cyanophyceae</taxon>
        <taxon>Oscillatoriophycideae</taxon>
        <taxon>Chroococcales</taxon>
        <taxon>Aphanothecaceae</taxon>
        <taxon>Crocosphaera</taxon>
    </lineage>
</organism>
<reference evidence="2" key="2">
    <citation type="submission" date="2005-06" db="EMBL/GenBank/DDBJ databases">
        <title>Sequencing of the draft genome and assembly of Crocosphaera watsonii WH 8501.</title>
        <authorList>
            <consortium name="US DOE Joint Genome Institute (JGI-PGF)"/>
            <person name="Copeland A."/>
            <person name="Lucas S."/>
            <person name="Lapidus A."/>
            <person name="Barry K."/>
            <person name="Detter C."/>
            <person name="Glavina T."/>
            <person name="Hammon N."/>
            <person name="Israni S."/>
            <person name="Pitluck S."/>
            <person name="Richardson P."/>
        </authorList>
    </citation>
    <scope>NUCLEOTIDE SEQUENCE [LARGE SCALE GENOMIC DNA]</scope>
    <source>
        <strain evidence="2">WH 8501</strain>
    </source>
</reference>
<dbReference type="KEGG" id="cwa:CwatDRAFT_2931"/>
<dbReference type="EMBL" id="AADV02000062">
    <property type="protein sequence ID" value="EAM49596.1"/>
    <property type="molecule type" value="Genomic_DNA"/>
</dbReference>
<reference evidence="2" key="3">
    <citation type="submission" date="2016-12" db="EMBL/GenBank/DDBJ databases">
        <title>Annotation of the draft genome assembly of Crocosphaera watsonii WH 8501.</title>
        <authorList>
            <consortium name="US DOE Joint Genome Institute (JGI-ORNL)"/>
            <person name="Larimer F."/>
            <person name="Land M."/>
        </authorList>
    </citation>
    <scope>NUCLEOTIDE SEQUENCE</scope>
    <source>
        <strain evidence="2">WH 8501</strain>
    </source>
</reference>
<dbReference type="AlphaFoldDB" id="Q4C0B5"/>
<feature type="compositionally biased region" description="Polar residues" evidence="1">
    <location>
        <begin position="75"/>
        <end position="84"/>
    </location>
</feature>
<evidence type="ECO:0000313" key="2">
    <source>
        <dbReference type="EMBL" id="EAM49596.1"/>
    </source>
</evidence>
<reference evidence="2" key="1">
    <citation type="submission" date="2004-02" db="EMBL/GenBank/DDBJ databases">
        <authorList>
            <consortium name="DOE Joint Genome Institute"/>
        </authorList>
    </citation>
    <scope>NUCLEOTIDE SEQUENCE [LARGE SCALE GENOMIC DNA]</scope>
    <source>
        <strain evidence="2">WH 8501</strain>
    </source>
</reference>
<feature type="region of interest" description="Disordered" evidence="1">
    <location>
        <begin position="59"/>
        <end position="90"/>
    </location>
</feature>
<accession>Q4C0B5</accession>
<name>Q4C0B5_CROWT</name>
<proteinExistence type="predicted"/>
<protein>
    <submittedName>
        <fullName evidence="2">Uncharacterized protein</fullName>
    </submittedName>
</protein>
<dbReference type="Proteomes" id="UP000003922">
    <property type="component" value="Unassembled WGS sequence"/>
</dbReference>
<feature type="compositionally biased region" description="Basic and acidic residues" evidence="1">
    <location>
        <begin position="59"/>
        <end position="74"/>
    </location>
</feature>
<evidence type="ECO:0000313" key="3">
    <source>
        <dbReference type="Proteomes" id="UP000003922"/>
    </source>
</evidence>
<keyword evidence="3" id="KW-1185">Reference proteome</keyword>
<evidence type="ECO:0000256" key="1">
    <source>
        <dbReference type="SAM" id="MobiDB-lite"/>
    </source>
</evidence>
<sequence length="90" mass="9891">MFGSLSPKKPTIIKTTRKQQEPIKMKFNNTFAAILTVALTAGINVSAFAAPVNVETIKENRTETTENNKSDKNTKPSQEGSQGSKCFPWC</sequence>
<gene>
    <name evidence="2" type="ORF">CwatDRAFT_2931</name>
</gene>
<comment type="caution">
    <text evidence="2">The sequence shown here is derived from an EMBL/GenBank/DDBJ whole genome shotgun (WGS) entry which is preliminary data.</text>
</comment>